<feature type="compositionally biased region" description="Basic residues" evidence="1">
    <location>
        <begin position="36"/>
        <end position="50"/>
    </location>
</feature>
<dbReference type="AlphaFoldDB" id="A0A5B7D8S3"/>
<protein>
    <submittedName>
        <fullName evidence="2">Uncharacterized protein</fullName>
    </submittedName>
</protein>
<reference evidence="2 3" key="1">
    <citation type="submission" date="2019-05" db="EMBL/GenBank/DDBJ databases">
        <title>Another draft genome of Portunus trituberculatus and its Hox gene families provides insights of decapod evolution.</title>
        <authorList>
            <person name="Jeong J.-H."/>
            <person name="Song I."/>
            <person name="Kim S."/>
            <person name="Choi T."/>
            <person name="Kim D."/>
            <person name="Ryu S."/>
            <person name="Kim W."/>
        </authorList>
    </citation>
    <scope>NUCLEOTIDE SEQUENCE [LARGE SCALE GENOMIC DNA]</scope>
    <source>
        <tissue evidence="2">Muscle</tissue>
    </source>
</reference>
<organism evidence="2 3">
    <name type="scientific">Portunus trituberculatus</name>
    <name type="common">Swimming crab</name>
    <name type="synonym">Neptunus trituberculatus</name>
    <dbReference type="NCBI Taxonomy" id="210409"/>
    <lineage>
        <taxon>Eukaryota</taxon>
        <taxon>Metazoa</taxon>
        <taxon>Ecdysozoa</taxon>
        <taxon>Arthropoda</taxon>
        <taxon>Crustacea</taxon>
        <taxon>Multicrustacea</taxon>
        <taxon>Malacostraca</taxon>
        <taxon>Eumalacostraca</taxon>
        <taxon>Eucarida</taxon>
        <taxon>Decapoda</taxon>
        <taxon>Pleocyemata</taxon>
        <taxon>Brachyura</taxon>
        <taxon>Eubrachyura</taxon>
        <taxon>Portunoidea</taxon>
        <taxon>Portunidae</taxon>
        <taxon>Portuninae</taxon>
        <taxon>Portunus</taxon>
    </lineage>
</organism>
<feature type="compositionally biased region" description="Basic and acidic residues" evidence="1">
    <location>
        <begin position="1"/>
        <end position="17"/>
    </location>
</feature>
<proteinExistence type="predicted"/>
<keyword evidence="3" id="KW-1185">Reference proteome</keyword>
<name>A0A5B7D8S3_PORTR</name>
<feature type="compositionally biased region" description="Polar residues" evidence="1">
    <location>
        <begin position="19"/>
        <end position="29"/>
    </location>
</feature>
<evidence type="ECO:0000313" key="3">
    <source>
        <dbReference type="Proteomes" id="UP000324222"/>
    </source>
</evidence>
<feature type="region of interest" description="Disordered" evidence="1">
    <location>
        <begin position="1"/>
        <end position="63"/>
    </location>
</feature>
<sequence length="63" mass="7289">MPVLRPELEEQQGDKLRQTNRMLPNSTLEALSWARTPRHARTSFRRKRKQGISPPPQTSLASH</sequence>
<accession>A0A5B7D8S3</accession>
<evidence type="ECO:0000313" key="2">
    <source>
        <dbReference type="EMBL" id="MPC17720.1"/>
    </source>
</evidence>
<dbReference type="Proteomes" id="UP000324222">
    <property type="component" value="Unassembled WGS sequence"/>
</dbReference>
<evidence type="ECO:0000256" key="1">
    <source>
        <dbReference type="SAM" id="MobiDB-lite"/>
    </source>
</evidence>
<dbReference type="EMBL" id="VSRR010000615">
    <property type="protein sequence ID" value="MPC17720.1"/>
    <property type="molecule type" value="Genomic_DNA"/>
</dbReference>
<gene>
    <name evidence="2" type="ORF">E2C01_010584</name>
</gene>
<comment type="caution">
    <text evidence="2">The sequence shown here is derived from an EMBL/GenBank/DDBJ whole genome shotgun (WGS) entry which is preliminary data.</text>
</comment>